<dbReference type="AlphaFoldDB" id="A0A9W6XS22"/>
<feature type="compositionally biased region" description="Low complexity" evidence="1">
    <location>
        <begin position="27"/>
        <end position="42"/>
    </location>
</feature>
<name>A0A9W6XS22_9STRA</name>
<protein>
    <submittedName>
        <fullName evidence="2">Unnamed protein product</fullName>
    </submittedName>
</protein>
<evidence type="ECO:0000256" key="1">
    <source>
        <dbReference type="SAM" id="MobiDB-lite"/>
    </source>
</evidence>
<sequence>MKRWGSRNCSVLPTIPRPRACRPFTDEVPGGVSNSEVGEEGPLLQDDLPPSSFAEDRRFGGNELVVMGVDETIVDILVRRVEKRALQYVVLTTNYKTAWVACSKLEPYYKKLVDAFEDSRRETEGLPSLRRSTRLADANAVVDDEDFLF</sequence>
<comment type="caution">
    <text evidence="2">The sequence shown here is derived from an EMBL/GenBank/DDBJ whole genome shotgun (WGS) entry which is preliminary data.</text>
</comment>
<proteinExistence type="predicted"/>
<keyword evidence="3" id="KW-1185">Reference proteome</keyword>
<dbReference type="Proteomes" id="UP001165121">
    <property type="component" value="Unassembled WGS sequence"/>
</dbReference>
<evidence type="ECO:0000313" key="2">
    <source>
        <dbReference type="EMBL" id="GMF43927.1"/>
    </source>
</evidence>
<feature type="region of interest" description="Disordered" evidence="1">
    <location>
        <begin position="23"/>
        <end position="50"/>
    </location>
</feature>
<accession>A0A9W6XS22</accession>
<dbReference type="EMBL" id="BSXT01001606">
    <property type="protein sequence ID" value="GMF43927.1"/>
    <property type="molecule type" value="Genomic_DNA"/>
</dbReference>
<reference evidence="2" key="1">
    <citation type="submission" date="2023-04" db="EMBL/GenBank/DDBJ databases">
        <title>Phytophthora fragariaefolia NBRC 109709.</title>
        <authorList>
            <person name="Ichikawa N."/>
            <person name="Sato H."/>
            <person name="Tonouchi N."/>
        </authorList>
    </citation>
    <scope>NUCLEOTIDE SEQUENCE</scope>
    <source>
        <strain evidence="2">NBRC 109709</strain>
    </source>
</reference>
<evidence type="ECO:0000313" key="3">
    <source>
        <dbReference type="Proteomes" id="UP001165121"/>
    </source>
</evidence>
<organism evidence="2 3">
    <name type="scientific">Phytophthora fragariaefolia</name>
    <dbReference type="NCBI Taxonomy" id="1490495"/>
    <lineage>
        <taxon>Eukaryota</taxon>
        <taxon>Sar</taxon>
        <taxon>Stramenopiles</taxon>
        <taxon>Oomycota</taxon>
        <taxon>Peronosporomycetes</taxon>
        <taxon>Peronosporales</taxon>
        <taxon>Peronosporaceae</taxon>
        <taxon>Phytophthora</taxon>
    </lineage>
</organism>
<gene>
    <name evidence="2" type="ORF">Pfra01_001507900</name>
</gene>